<organism evidence="7">
    <name type="scientific">Lepeophtheirus salmonis</name>
    <name type="common">Salmon louse</name>
    <name type="synonym">Caligus salmonis</name>
    <dbReference type="NCBI Taxonomy" id="72036"/>
    <lineage>
        <taxon>Eukaryota</taxon>
        <taxon>Metazoa</taxon>
        <taxon>Ecdysozoa</taxon>
        <taxon>Arthropoda</taxon>
        <taxon>Crustacea</taxon>
        <taxon>Multicrustacea</taxon>
        <taxon>Hexanauplia</taxon>
        <taxon>Copepoda</taxon>
        <taxon>Siphonostomatoida</taxon>
        <taxon>Caligidae</taxon>
        <taxon>Lepeophtheirus</taxon>
    </lineage>
</organism>
<dbReference type="KEGG" id="lsm:121121350"/>
<dbReference type="PROSITE" id="PS00028">
    <property type="entry name" value="ZINC_FINGER_C2H2_1"/>
    <property type="match status" value="2"/>
</dbReference>
<evidence type="ECO:0000259" key="6">
    <source>
        <dbReference type="PROSITE" id="PS50157"/>
    </source>
</evidence>
<dbReference type="PANTHER" id="PTHR24379">
    <property type="entry name" value="KRAB AND ZINC FINGER DOMAIN-CONTAINING"/>
    <property type="match status" value="1"/>
</dbReference>
<evidence type="ECO:0000256" key="2">
    <source>
        <dbReference type="ARBA" id="ARBA00022737"/>
    </source>
</evidence>
<reference evidence="7" key="1">
    <citation type="submission" date="2014-05" db="EMBL/GenBank/DDBJ databases">
        <authorList>
            <person name="Chronopoulou M."/>
        </authorList>
    </citation>
    <scope>NUCLEOTIDE SEQUENCE</scope>
    <source>
        <tissue evidence="7">Whole organism</tissue>
    </source>
</reference>
<sequence>MITKKSHFRSIKIRFELELASSSFDTSHLLQVLEEYPSLHWIASEFAIESDSLEESLQFYESYNPLEKISSPHSQNLNLPLRCSLCSFSTQRKSHFLKHERLHSIVKNILSCPECPYQCLRASTLSKHRSTHASSLLSCTNCSYQTPNPVLLQKHQRYTHEKPPIKFPKESLSCPQCPYSTKSPHFYNRHVQKHNCPIKRSSKPSSLYVVCQRCPYTTRKKANLNRHILSVHQNKRQFTCSDCGANFKRKDTLKTHSLLHNKDNTFKVKKSLQTYILNETGDFVLASEGSNIPLSLQSLEIIRPNDSSS</sequence>
<feature type="domain" description="C2H2-type" evidence="6">
    <location>
        <begin position="209"/>
        <end position="237"/>
    </location>
</feature>
<dbReference type="GO" id="GO:0008270">
    <property type="term" value="F:zinc ion binding"/>
    <property type="evidence" value="ECO:0007669"/>
    <property type="project" value="UniProtKB-KW"/>
</dbReference>
<evidence type="ECO:0000256" key="1">
    <source>
        <dbReference type="ARBA" id="ARBA00022723"/>
    </source>
</evidence>
<dbReference type="EMBL" id="HACA01004919">
    <property type="protein sequence ID" value="CDW22280.1"/>
    <property type="molecule type" value="Transcribed_RNA"/>
</dbReference>
<dbReference type="GeneID" id="121121350"/>
<dbReference type="InterPro" id="IPR013087">
    <property type="entry name" value="Znf_C2H2_type"/>
</dbReference>
<evidence type="ECO:0000256" key="5">
    <source>
        <dbReference type="PROSITE-ProRule" id="PRU00042"/>
    </source>
</evidence>
<dbReference type="AlphaFoldDB" id="A0A0K2T906"/>
<keyword evidence="3 5" id="KW-0863">Zinc-finger</keyword>
<evidence type="ECO:0000313" key="7">
    <source>
        <dbReference type="EMBL" id="CDW22280.1"/>
    </source>
</evidence>
<evidence type="ECO:0000256" key="4">
    <source>
        <dbReference type="ARBA" id="ARBA00022833"/>
    </source>
</evidence>
<keyword evidence="4" id="KW-0862">Zinc</keyword>
<dbReference type="Gene3D" id="3.30.160.60">
    <property type="entry name" value="Classic Zinc Finger"/>
    <property type="match status" value="4"/>
</dbReference>
<proteinExistence type="predicted"/>
<feature type="domain" description="C2H2-type" evidence="6">
    <location>
        <begin position="238"/>
        <end position="265"/>
    </location>
</feature>
<dbReference type="SUPFAM" id="SSF57667">
    <property type="entry name" value="beta-beta-alpha zinc fingers"/>
    <property type="match status" value="2"/>
</dbReference>
<dbReference type="SMART" id="SM00355">
    <property type="entry name" value="ZnF_C2H2"/>
    <property type="match status" value="6"/>
</dbReference>
<keyword evidence="1" id="KW-0479">Metal-binding</keyword>
<dbReference type="OrthoDB" id="6360193at2759"/>
<keyword evidence="2" id="KW-0677">Repeat</keyword>
<name>A0A0K2T906_LEPSM</name>
<dbReference type="Pfam" id="PF00096">
    <property type="entry name" value="zf-C2H2"/>
    <property type="match status" value="1"/>
</dbReference>
<dbReference type="RefSeq" id="XP_040572174.1">
    <property type="nucleotide sequence ID" value="XM_040716240.2"/>
</dbReference>
<feature type="domain" description="C2H2-type" evidence="6">
    <location>
        <begin position="81"/>
        <end position="108"/>
    </location>
</feature>
<dbReference type="PANTHER" id="PTHR24379:SF121">
    <property type="entry name" value="C2H2-TYPE DOMAIN-CONTAINING PROTEIN"/>
    <property type="match status" value="1"/>
</dbReference>
<evidence type="ECO:0000256" key="3">
    <source>
        <dbReference type="ARBA" id="ARBA00022771"/>
    </source>
</evidence>
<dbReference type="PROSITE" id="PS50157">
    <property type="entry name" value="ZINC_FINGER_C2H2_2"/>
    <property type="match status" value="3"/>
</dbReference>
<protein>
    <recommendedName>
        <fullName evidence="6">C2H2-type domain-containing protein</fullName>
    </recommendedName>
</protein>
<accession>A0A0K2T906</accession>
<dbReference type="InterPro" id="IPR036236">
    <property type="entry name" value="Znf_C2H2_sf"/>
</dbReference>